<dbReference type="PANTHER" id="PTHR22604:SF105">
    <property type="entry name" value="TRANS-1,2-DIHYDROBENZENE-1,2-DIOL DEHYDROGENASE"/>
    <property type="match status" value="1"/>
</dbReference>
<dbReference type="EMBL" id="OC937243">
    <property type="protein sequence ID" value="CAD7661107.1"/>
    <property type="molecule type" value="Genomic_DNA"/>
</dbReference>
<gene>
    <name evidence="2" type="ORF">ONB1V03_LOCUS17668</name>
</gene>
<protein>
    <submittedName>
        <fullName evidence="2">Uncharacterized protein</fullName>
    </submittedName>
</protein>
<organism evidence="2">
    <name type="scientific">Oppiella nova</name>
    <dbReference type="NCBI Taxonomy" id="334625"/>
    <lineage>
        <taxon>Eukaryota</taxon>
        <taxon>Metazoa</taxon>
        <taxon>Ecdysozoa</taxon>
        <taxon>Arthropoda</taxon>
        <taxon>Chelicerata</taxon>
        <taxon>Arachnida</taxon>
        <taxon>Acari</taxon>
        <taxon>Acariformes</taxon>
        <taxon>Sarcoptiformes</taxon>
        <taxon>Oribatida</taxon>
        <taxon>Brachypylina</taxon>
        <taxon>Oppioidea</taxon>
        <taxon>Oppiidae</taxon>
        <taxon>Oppiella</taxon>
    </lineage>
</organism>
<evidence type="ECO:0000313" key="2">
    <source>
        <dbReference type="EMBL" id="CAD7661107.1"/>
    </source>
</evidence>
<evidence type="ECO:0000313" key="3">
    <source>
        <dbReference type="Proteomes" id="UP000728032"/>
    </source>
</evidence>
<dbReference type="Gene3D" id="3.30.360.10">
    <property type="entry name" value="Dihydrodipicolinate Reductase, domain 2"/>
    <property type="match status" value="1"/>
</dbReference>
<keyword evidence="1" id="KW-0560">Oxidoreductase</keyword>
<dbReference type="Proteomes" id="UP000728032">
    <property type="component" value="Unassembled WGS sequence"/>
</dbReference>
<keyword evidence="3" id="KW-1185">Reference proteome</keyword>
<dbReference type="AlphaFoldDB" id="A0A7R9MIX8"/>
<dbReference type="PANTHER" id="PTHR22604">
    <property type="entry name" value="OXIDOREDUCTASES"/>
    <property type="match status" value="1"/>
</dbReference>
<accession>A0A7R9MIX8</accession>
<dbReference type="EMBL" id="CAJPVJ010022418">
    <property type="protein sequence ID" value="CAG2178243.1"/>
    <property type="molecule type" value="Genomic_DNA"/>
</dbReference>
<dbReference type="SUPFAM" id="SSF55347">
    <property type="entry name" value="Glyceraldehyde-3-phosphate dehydrogenase-like, C-terminal domain"/>
    <property type="match status" value="1"/>
</dbReference>
<dbReference type="GO" id="GO:0016491">
    <property type="term" value="F:oxidoreductase activity"/>
    <property type="evidence" value="ECO:0007669"/>
    <property type="project" value="UniProtKB-KW"/>
</dbReference>
<sequence>EKVLAVGHLNKNGVDYDFAASLQFKDQKTASISCHSLLNLENEATIVGTKGIIKLGASFHAAQKVYVNDKLHEFKHPDPIIPLVYGSTGLCYEANEVRKCLKANQLESAVMSWDASLTISKIQDSIRKQIGVVYDVDPPSQ</sequence>
<dbReference type="OrthoDB" id="2129491at2759"/>
<proteinExistence type="predicted"/>
<feature type="non-terminal residue" evidence="2">
    <location>
        <position position="1"/>
    </location>
</feature>
<dbReference type="InterPro" id="IPR050984">
    <property type="entry name" value="Gfo/Idh/MocA_domain"/>
</dbReference>
<evidence type="ECO:0000256" key="1">
    <source>
        <dbReference type="ARBA" id="ARBA00023002"/>
    </source>
</evidence>
<name>A0A7R9MIX8_9ACAR</name>
<reference evidence="2" key="1">
    <citation type="submission" date="2020-11" db="EMBL/GenBank/DDBJ databases">
        <authorList>
            <person name="Tran Van P."/>
        </authorList>
    </citation>
    <scope>NUCLEOTIDE SEQUENCE</scope>
</reference>